<dbReference type="EMBL" id="LR899540">
    <property type="protein sequence ID" value="CAD7240321.1"/>
    <property type="molecule type" value="Genomic_DNA"/>
</dbReference>
<protein>
    <recommendedName>
        <fullName evidence="4">Protein FAM136A</fullName>
    </recommendedName>
</protein>
<evidence type="ECO:0000313" key="3">
    <source>
        <dbReference type="Proteomes" id="UP000677054"/>
    </source>
</evidence>
<dbReference type="PANTHER" id="PTHR21096">
    <property type="entry name" value="PROTEIN FAM136A"/>
    <property type="match status" value="1"/>
</dbReference>
<dbReference type="Proteomes" id="UP000677054">
    <property type="component" value="Unassembled WGS sequence"/>
</dbReference>
<dbReference type="AlphaFoldDB" id="A0A7R8X3S4"/>
<organism evidence="2">
    <name type="scientific">Darwinula stevensoni</name>
    <dbReference type="NCBI Taxonomy" id="69355"/>
    <lineage>
        <taxon>Eukaryota</taxon>
        <taxon>Metazoa</taxon>
        <taxon>Ecdysozoa</taxon>
        <taxon>Arthropoda</taxon>
        <taxon>Crustacea</taxon>
        <taxon>Oligostraca</taxon>
        <taxon>Ostracoda</taxon>
        <taxon>Podocopa</taxon>
        <taxon>Podocopida</taxon>
        <taxon>Darwinulocopina</taxon>
        <taxon>Darwinuloidea</taxon>
        <taxon>Darwinulidae</taxon>
        <taxon>Darwinula</taxon>
    </lineage>
</organism>
<keyword evidence="3" id="KW-1185">Reference proteome</keyword>
<comment type="similarity">
    <text evidence="1">Belongs to the FAM136 family.</text>
</comment>
<evidence type="ECO:0000256" key="1">
    <source>
        <dbReference type="ARBA" id="ARBA00009952"/>
    </source>
</evidence>
<evidence type="ECO:0000313" key="2">
    <source>
        <dbReference type="EMBL" id="CAD7240321.1"/>
    </source>
</evidence>
<accession>A0A7R8X3S4</accession>
<dbReference type="GO" id="GO:0005737">
    <property type="term" value="C:cytoplasm"/>
    <property type="evidence" value="ECO:0007669"/>
    <property type="project" value="TreeGrafter"/>
</dbReference>
<evidence type="ECO:0008006" key="4">
    <source>
        <dbReference type="Google" id="ProtNLM"/>
    </source>
</evidence>
<dbReference type="EMBL" id="CAJPEV010000023">
    <property type="protein sequence ID" value="CAG0878959.1"/>
    <property type="molecule type" value="Genomic_DNA"/>
</dbReference>
<reference evidence="2" key="1">
    <citation type="submission" date="2020-11" db="EMBL/GenBank/DDBJ databases">
        <authorList>
            <person name="Tran Van P."/>
        </authorList>
    </citation>
    <scope>NUCLEOTIDE SEQUENCE</scope>
</reference>
<proteinExistence type="inferred from homology"/>
<dbReference type="PANTHER" id="PTHR21096:SF0">
    <property type="entry name" value="PROTEIN FAM136A"/>
    <property type="match status" value="1"/>
</dbReference>
<dbReference type="Pfam" id="PF05811">
    <property type="entry name" value="DUF842"/>
    <property type="match status" value="1"/>
</dbReference>
<name>A0A7R8X3S4_9CRUS</name>
<gene>
    <name evidence="2" type="ORF">DSTB1V02_LOCUS346</name>
</gene>
<dbReference type="InterPro" id="IPR008560">
    <property type="entry name" value="DUF842_euk"/>
</dbReference>
<sequence length="209" mass="22698">MAEAAQARVQDAVTKMINDLDKSILRKMQGNMHICAAKCCTNTEANLEEVHACIEQCARPLTGAQNYVQSEMQHFQDRLQRCVITCQDGIKDRVLPETTEAQPHADEGASGSSSCVPVVRWRTTVTTVPLIVRTFLCGSCVKARHGFTRAVSASTHFGSQRPTAEGLLREGGMSWRTYAYEGGGSSLHNHYAIPCGARGGLDSGETIPD</sequence>
<dbReference type="OrthoDB" id="9975421at2759"/>